<gene>
    <name evidence="2" type="ORF">V5O48_017052</name>
</gene>
<sequence length="348" mass="37771">MTKILTNFSLINQNKLQASIDESDYSLHLSNSSYAKVLDGARFKAMKWCPQLFGAGGKMALGGTSFGFSREIPIMRGYEVRISIGGWDEKWGEGEDKKKHHEAMNGSFLQAPIIDTTPSSSSFTSTPIPPNVNRKIDIKTLTSRLTATHKEPDGAILHTVSISQMCCKIGRITVPPELVLTMNGMYAANDSEAYSKSNSPPHWLNVQALIESNGLTALYKGGWKDVPVEERWWNIAMGGVVEEQRKERMETLGLLRGCMDGAITFSASSAESVDDPLSESGSESSDVNSDSSSGSFDPRWNQGSAPSVSVSSKPNISPHSSGLSTYERSFLCITFPSEAIPISKSPGC</sequence>
<accession>A0ABR3EQA1</accession>
<keyword evidence="3" id="KW-1185">Reference proteome</keyword>
<reference evidence="2 3" key="1">
    <citation type="submission" date="2024-02" db="EMBL/GenBank/DDBJ databases">
        <title>A draft genome for the cacao thread blight pathogen Marasmius crinis-equi.</title>
        <authorList>
            <person name="Cohen S.P."/>
            <person name="Baruah I.K."/>
            <person name="Amoako-Attah I."/>
            <person name="Bukari Y."/>
            <person name="Meinhardt L.W."/>
            <person name="Bailey B.A."/>
        </authorList>
    </citation>
    <scope>NUCLEOTIDE SEQUENCE [LARGE SCALE GENOMIC DNA]</scope>
    <source>
        <strain evidence="2 3">GH-76</strain>
    </source>
</reference>
<evidence type="ECO:0000256" key="1">
    <source>
        <dbReference type="SAM" id="MobiDB-lite"/>
    </source>
</evidence>
<dbReference type="EMBL" id="JBAHYK010002484">
    <property type="protein sequence ID" value="KAL0564982.1"/>
    <property type="molecule type" value="Genomic_DNA"/>
</dbReference>
<evidence type="ECO:0000313" key="3">
    <source>
        <dbReference type="Proteomes" id="UP001465976"/>
    </source>
</evidence>
<proteinExistence type="predicted"/>
<feature type="compositionally biased region" description="Low complexity" evidence="1">
    <location>
        <begin position="278"/>
        <end position="295"/>
    </location>
</feature>
<evidence type="ECO:0000313" key="2">
    <source>
        <dbReference type="EMBL" id="KAL0564982.1"/>
    </source>
</evidence>
<organism evidence="2 3">
    <name type="scientific">Marasmius crinis-equi</name>
    <dbReference type="NCBI Taxonomy" id="585013"/>
    <lineage>
        <taxon>Eukaryota</taxon>
        <taxon>Fungi</taxon>
        <taxon>Dikarya</taxon>
        <taxon>Basidiomycota</taxon>
        <taxon>Agaricomycotina</taxon>
        <taxon>Agaricomycetes</taxon>
        <taxon>Agaricomycetidae</taxon>
        <taxon>Agaricales</taxon>
        <taxon>Marasmiineae</taxon>
        <taxon>Marasmiaceae</taxon>
        <taxon>Marasmius</taxon>
    </lineage>
</organism>
<dbReference type="Proteomes" id="UP001465976">
    <property type="component" value="Unassembled WGS sequence"/>
</dbReference>
<feature type="region of interest" description="Disordered" evidence="1">
    <location>
        <begin position="269"/>
        <end position="322"/>
    </location>
</feature>
<name>A0ABR3EQA1_9AGAR</name>
<comment type="caution">
    <text evidence="2">The sequence shown here is derived from an EMBL/GenBank/DDBJ whole genome shotgun (WGS) entry which is preliminary data.</text>
</comment>
<protein>
    <submittedName>
        <fullName evidence="2">Uncharacterized protein</fullName>
    </submittedName>
</protein>
<dbReference type="InterPro" id="IPR051490">
    <property type="entry name" value="THEM6_lcsJ_thioesterase"/>
</dbReference>
<dbReference type="PANTHER" id="PTHR12475">
    <property type="match status" value="1"/>
</dbReference>
<dbReference type="PANTHER" id="PTHR12475:SF4">
    <property type="entry name" value="PROTEIN THEM6"/>
    <property type="match status" value="1"/>
</dbReference>
<feature type="compositionally biased region" description="Polar residues" evidence="1">
    <location>
        <begin position="301"/>
        <end position="322"/>
    </location>
</feature>